<evidence type="ECO:0000256" key="3">
    <source>
        <dbReference type="ARBA" id="ARBA00022989"/>
    </source>
</evidence>
<keyword evidence="2 5" id="KW-0812">Transmembrane</keyword>
<dbReference type="RefSeq" id="WP_377903303.1">
    <property type="nucleotide sequence ID" value="NZ_JBHRZS010000003.1"/>
</dbReference>
<dbReference type="InterPro" id="IPR006685">
    <property type="entry name" value="MscS_channel_2nd"/>
</dbReference>
<name>A0ABV8AQ96_9BACT</name>
<feature type="transmembrane region" description="Helical" evidence="5">
    <location>
        <begin position="121"/>
        <end position="140"/>
    </location>
</feature>
<comment type="caution">
    <text evidence="7">The sequence shown here is derived from an EMBL/GenBank/DDBJ whole genome shotgun (WGS) entry which is preliminary data.</text>
</comment>
<feature type="transmembrane region" description="Helical" evidence="5">
    <location>
        <begin position="55"/>
        <end position="78"/>
    </location>
</feature>
<organism evidence="7 8">
    <name type="scientific">Algoriphagus namhaensis</name>
    <dbReference type="NCBI Taxonomy" id="915353"/>
    <lineage>
        <taxon>Bacteria</taxon>
        <taxon>Pseudomonadati</taxon>
        <taxon>Bacteroidota</taxon>
        <taxon>Cytophagia</taxon>
        <taxon>Cytophagales</taxon>
        <taxon>Cyclobacteriaceae</taxon>
        <taxon>Algoriphagus</taxon>
    </lineage>
</organism>
<keyword evidence="4 5" id="KW-0472">Membrane</keyword>
<reference evidence="8" key="1">
    <citation type="journal article" date="2019" name="Int. J. Syst. Evol. Microbiol.">
        <title>The Global Catalogue of Microorganisms (GCM) 10K type strain sequencing project: providing services to taxonomists for standard genome sequencing and annotation.</title>
        <authorList>
            <consortium name="The Broad Institute Genomics Platform"/>
            <consortium name="The Broad Institute Genome Sequencing Center for Infectious Disease"/>
            <person name="Wu L."/>
            <person name="Ma J."/>
        </authorList>
    </citation>
    <scope>NUCLEOTIDE SEQUENCE [LARGE SCALE GENOMIC DNA]</scope>
    <source>
        <strain evidence="8">CCUG 60523</strain>
    </source>
</reference>
<keyword evidence="8" id="KW-1185">Reference proteome</keyword>
<feature type="transmembrane region" description="Helical" evidence="5">
    <location>
        <begin position="90"/>
        <end position="115"/>
    </location>
</feature>
<sequence length="297" mass="33748">MNTLKSHILSQENKNRRNFILLILALILVEYLYQGNDLVKKWIETNEFLGHFFQALIFLFTGFVLIALGRFIVLRFYLNRKIESAVQPNFVLGINRISVLLNVFVILITLMLAFGIKPLEFLTSITIVAAAIAILTKDYITGIINGLIIMFSDQIAVGDKIKIGNHLGFVQDITLINLVIKDNSNNLVTIPNIQALNLDVVNYSKGKTYQIVFTSELDIKEEEAISKIPEKITGILRKYGSKVEIEGFVFSVLERKKDSFLVRVQFPLLTAHQELETVITQEINQALIYWNDEKGKA</sequence>
<evidence type="ECO:0000259" key="6">
    <source>
        <dbReference type="Pfam" id="PF00924"/>
    </source>
</evidence>
<protein>
    <submittedName>
        <fullName evidence="7">Mechanosensitive ion channel family protein</fullName>
    </submittedName>
</protein>
<evidence type="ECO:0000256" key="4">
    <source>
        <dbReference type="ARBA" id="ARBA00023136"/>
    </source>
</evidence>
<dbReference type="InterPro" id="IPR023408">
    <property type="entry name" value="MscS_beta-dom_sf"/>
</dbReference>
<dbReference type="SUPFAM" id="SSF50182">
    <property type="entry name" value="Sm-like ribonucleoproteins"/>
    <property type="match status" value="1"/>
</dbReference>
<dbReference type="PANTHER" id="PTHR30566:SF5">
    <property type="entry name" value="MECHANOSENSITIVE ION CHANNEL PROTEIN 1, MITOCHONDRIAL-RELATED"/>
    <property type="match status" value="1"/>
</dbReference>
<dbReference type="EMBL" id="JBHRZS010000003">
    <property type="protein sequence ID" value="MFC3879150.1"/>
    <property type="molecule type" value="Genomic_DNA"/>
</dbReference>
<dbReference type="PANTHER" id="PTHR30566">
    <property type="entry name" value="YNAI-RELATED MECHANOSENSITIVE ION CHANNEL"/>
    <property type="match status" value="1"/>
</dbReference>
<evidence type="ECO:0000313" key="7">
    <source>
        <dbReference type="EMBL" id="MFC3879150.1"/>
    </source>
</evidence>
<evidence type="ECO:0000256" key="1">
    <source>
        <dbReference type="ARBA" id="ARBA00004370"/>
    </source>
</evidence>
<evidence type="ECO:0000313" key="8">
    <source>
        <dbReference type="Proteomes" id="UP001595805"/>
    </source>
</evidence>
<evidence type="ECO:0000256" key="2">
    <source>
        <dbReference type="ARBA" id="ARBA00022692"/>
    </source>
</evidence>
<gene>
    <name evidence="7" type="ORF">ACFOSV_03135</name>
</gene>
<comment type="subcellular location">
    <subcellularLocation>
        <location evidence="1">Membrane</location>
    </subcellularLocation>
</comment>
<feature type="transmembrane region" description="Helical" evidence="5">
    <location>
        <begin position="18"/>
        <end position="35"/>
    </location>
</feature>
<dbReference type="Pfam" id="PF00924">
    <property type="entry name" value="MS_channel_2nd"/>
    <property type="match status" value="1"/>
</dbReference>
<dbReference type="Gene3D" id="2.30.30.60">
    <property type="match status" value="1"/>
</dbReference>
<accession>A0ABV8AQ96</accession>
<evidence type="ECO:0000256" key="5">
    <source>
        <dbReference type="SAM" id="Phobius"/>
    </source>
</evidence>
<feature type="domain" description="Mechanosensitive ion channel MscS" evidence="6">
    <location>
        <begin position="138"/>
        <end position="205"/>
    </location>
</feature>
<keyword evidence="3 5" id="KW-1133">Transmembrane helix</keyword>
<proteinExistence type="predicted"/>
<dbReference type="Proteomes" id="UP001595805">
    <property type="component" value="Unassembled WGS sequence"/>
</dbReference>
<dbReference type="InterPro" id="IPR010920">
    <property type="entry name" value="LSM_dom_sf"/>
</dbReference>